<evidence type="ECO:0000313" key="3">
    <source>
        <dbReference type="Proteomes" id="UP001330434"/>
    </source>
</evidence>
<accession>A0ABZ2C1U8</accession>
<evidence type="ECO:0000313" key="2">
    <source>
        <dbReference type="EMBL" id="WVX66432.1"/>
    </source>
</evidence>
<dbReference type="Proteomes" id="UP001330434">
    <property type="component" value="Chromosome"/>
</dbReference>
<organism evidence="2 3">
    <name type="scientific">Candidatus Bealeia paramacronuclearis</name>
    <dbReference type="NCBI Taxonomy" id="1921001"/>
    <lineage>
        <taxon>Bacteria</taxon>
        <taxon>Pseudomonadati</taxon>
        <taxon>Pseudomonadota</taxon>
        <taxon>Alphaproteobacteria</taxon>
        <taxon>Holosporales</taxon>
        <taxon>Holosporaceae</taxon>
        <taxon>Candidatus Bealeia</taxon>
    </lineage>
</organism>
<reference evidence="2 3" key="1">
    <citation type="journal article" date="2024" name="Environ. Microbiol.">
        <title>Novel evolutionary insights on the interactions of the Holosporales (Alphaproteobacteria) with eukaryotic hosts from comparative genomics.</title>
        <authorList>
            <person name="Giovannini M."/>
            <person name="Petroni G."/>
            <person name="Castelli M."/>
        </authorList>
    </citation>
    <scope>NUCLEOTIDE SEQUENCE [LARGE SCALE GENOMIC DNA]</scope>
    <source>
        <strain evidence="2 3">US_Bl 15I1</strain>
    </source>
</reference>
<evidence type="ECO:0000256" key="1">
    <source>
        <dbReference type="SAM" id="MobiDB-lite"/>
    </source>
</evidence>
<proteinExistence type="predicted"/>
<feature type="region of interest" description="Disordered" evidence="1">
    <location>
        <begin position="70"/>
        <end position="89"/>
    </location>
</feature>
<evidence type="ECO:0008006" key="4">
    <source>
        <dbReference type="Google" id="ProtNLM"/>
    </source>
</evidence>
<keyword evidence="3" id="KW-1185">Reference proteome</keyword>
<gene>
    <name evidence="2" type="ORF">Bealeia1_00610</name>
</gene>
<dbReference type="EMBL" id="CP133270">
    <property type="protein sequence ID" value="WVX66432.1"/>
    <property type="molecule type" value="Genomic_DNA"/>
</dbReference>
<protein>
    <recommendedName>
        <fullName evidence="4">RapA2 cadherin-like domain-containing protein</fullName>
    </recommendedName>
</protein>
<sequence>MRFGRSVDMKTGDYNWVNGPEAEKLPEGANAFAFKYVVADANANADDCNPVEGSMNITVTGDAPCVITLGKPGSEVDDENGSTASGNFLTGASDSDNDFVVLKSVDLSSTLPSGLSQETLDSTDSKTGDAIHTITISDVSGVVGTLSVDMKTGDYNWVNGPEAEKLPEGANAFAFKYVVADANANADDCNPVEGSMNITVTGDDQWASRDQFLETLSGLCCAEDGRRHYPRVLIIYNDSHDCHLWGCG</sequence>
<name>A0ABZ2C1U8_9PROT</name>